<dbReference type="NCBIfam" id="TIGR00357">
    <property type="entry name" value="peptide-methionine (R)-S-oxide reductase MsrB"/>
    <property type="match status" value="1"/>
</dbReference>
<dbReference type="GO" id="GO:0033743">
    <property type="term" value="F:peptide-methionine (R)-S-oxide reductase activity"/>
    <property type="evidence" value="ECO:0007669"/>
    <property type="project" value="UniProtKB-EC"/>
</dbReference>
<dbReference type="InterPro" id="IPR002579">
    <property type="entry name" value="Met_Sox_Rdtase_MsrB_dom"/>
</dbReference>
<evidence type="ECO:0000256" key="1">
    <source>
        <dbReference type="ARBA" id="ARBA00012499"/>
    </source>
</evidence>
<name>A0A4R7JST0_9GAMM</name>
<keyword evidence="4" id="KW-0732">Signal</keyword>
<organism evidence="6 7">
    <name type="scientific">Halospina denitrificans</name>
    <dbReference type="NCBI Taxonomy" id="332522"/>
    <lineage>
        <taxon>Bacteria</taxon>
        <taxon>Pseudomonadati</taxon>
        <taxon>Pseudomonadota</taxon>
        <taxon>Gammaproteobacteria</taxon>
        <taxon>Halospina</taxon>
    </lineage>
</organism>
<dbReference type="SUPFAM" id="SSF51316">
    <property type="entry name" value="Mss4-like"/>
    <property type="match status" value="1"/>
</dbReference>
<proteinExistence type="predicted"/>
<dbReference type="GO" id="GO:0030091">
    <property type="term" value="P:protein repair"/>
    <property type="evidence" value="ECO:0007669"/>
    <property type="project" value="InterPro"/>
</dbReference>
<dbReference type="AlphaFoldDB" id="A0A4R7JST0"/>
<reference evidence="6 7" key="1">
    <citation type="submission" date="2019-03" db="EMBL/GenBank/DDBJ databases">
        <title>Genomic Encyclopedia of Type Strains, Phase IV (KMG-IV): sequencing the most valuable type-strain genomes for metagenomic binning, comparative biology and taxonomic classification.</title>
        <authorList>
            <person name="Goeker M."/>
        </authorList>
    </citation>
    <scope>NUCLEOTIDE SEQUENCE [LARGE SCALE GENOMIC DNA]</scope>
    <source>
        <strain evidence="6 7">DSM 15505</strain>
    </source>
</reference>
<dbReference type="OrthoDB" id="9785497at2"/>
<evidence type="ECO:0000313" key="7">
    <source>
        <dbReference type="Proteomes" id="UP000295830"/>
    </source>
</evidence>
<dbReference type="PROSITE" id="PS51790">
    <property type="entry name" value="MSRB"/>
    <property type="match status" value="1"/>
</dbReference>
<dbReference type="Proteomes" id="UP000295830">
    <property type="component" value="Unassembled WGS sequence"/>
</dbReference>
<feature type="domain" description="MsrB" evidence="5">
    <location>
        <begin position="49"/>
        <end position="170"/>
    </location>
</feature>
<evidence type="ECO:0000313" key="6">
    <source>
        <dbReference type="EMBL" id="TDT41341.1"/>
    </source>
</evidence>
<dbReference type="PANTHER" id="PTHR10173">
    <property type="entry name" value="METHIONINE SULFOXIDE REDUCTASE"/>
    <property type="match status" value="1"/>
</dbReference>
<feature type="signal peptide" evidence="4">
    <location>
        <begin position="1"/>
        <end position="26"/>
    </location>
</feature>
<dbReference type="EMBL" id="SOAX01000003">
    <property type="protein sequence ID" value="TDT41341.1"/>
    <property type="molecule type" value="Genomic_DNA"/>
</dbReference>
<accession>A0A4R7JST0</accession>
<evidence type="ECO:0000256" key="3">
    <source>
        <dbReference type="ARBA" id="ARBA00048488"/>
    </source>
</evidence>
<dbReference type="InterPro" id="IPR011057">
    <property type="entry name" value="Mss4-like_sf"/>
</dbReference>
<evidence type="ECO:0000256" key="4">
    <source>
        <dbReference type="SAM" id="SignalP"/>
    </source>
</evidence>
<feature type="chain" id="PRO_5020897149" description="peptide-methionine (R)-S-oxide reductase" evidence="4">
    <location>
        <begin position="27"/>
        <end position="179"/>
    </location>
</feature>
<keyword evidence="2" id="KW-0560">Oxidoreductase</keyword>
<dbReference type="Gene3D" id="2.170.150.20">
    <property type="entry name" value="Peptide methionine sulfoxide reductase"/>
    <property type="match status" value="1"/>
</dbReference>
<dbReference type="GO" id="GO:0006979">
    <property type="term" value="P:response to oxidative stress"/>
    <property type="evidence" value="ECO:0007669"/>
    <property type="project" value="InterPro"/>
</dbReference>
<evidence type="ECO:0000256" key="2">
    <source>
        <dbReference type="ARBA" id="ARBA00023002"/>
    </source>
</evidence>
<evidence type="ECO:0000259" key="5">
    <source>
        <dbReference type="PROSITE" id="PS51790"/>
    </source>
</evidence>
<dbReference type="GO" id="GO:0005737">
    <property type="term" value="C:cytoplasm"/>
    <property type="evidence" value="ECO:0007669"/>
    <property type="project" value="TreeGrafter"/>
</dbReference>
<dbReference type="InterPro" id="IPR028427">
    <property type="entry name" value="Met_Sox_Rdtase_MsrB"/>
</dbReference>
<comment type="catalytic activity">
    <reaction evidence="3">
        <text>L-methionyl-[protein] + [thioredoxin]-disulfide + H2O = L-methionyl-(R)-S-oxide-[protein] + [thioredoxin]-dithiol</text>
        <dbReference type="Rhea" id="RHEA:24164"/>
        <dbReference type="Rhea" id="RHEA-COMP:10698"/>
        <dbReference type="Rhea" id="RHEA-COMP:10700"/>
        <dbReference type="Rhea" id="RHEA-COMP:12313"/>
        <dbReference type="Rhea" id="RHEA-COMP:12314"/>
        <dbReference type="ChEBI" id="CHEBI:15377"/>
        <dbReference type="ChEBI" id="CHEBI:16044"/>
        <dbReference type="ChEBI" id="CHEBI:29950"/>
        <dbReference type="ChEBI" id="CHEBI:45764"/>
        <dbReference type="ChEBI" id="CHEBI:50058"/>
        <dbReference type="EC" id="1.8.4.12"/>
    </reaction>
</comment>
<dbReference type="RefSeq" id="WP_133735714.1">
    <property type="nucleotide sequence ID" value="NZ_SOAX01000003.1"/>
</dbReference>
<comment type="caution">
    <text evidence="6">The sequence shown here is derived from an EMBL/GenBank/DDBJ whole genome shotgun (WGS) entry which is preliminary data.</text>
</comment>
<dbReference type="EC" id="1.8.4.12" evidence="1"/>
<protein>
    <recommendedName>
        <fullName evidence="1">peptide-methionine (R)-S-oxide reductase</fullName>
        <ecNumber evidence="1">1.8.4.12</ecNumber>
    </recommendedName>
</protein>
<dbReference type="PANTHER" id="PTHR10173:SF57">
    <property type="entry name" value="PEPTIDE-METHIONINE (R)-S-OXIDE REDUCTASE"/>
    <property type="match status" value="1"/>
</dbReference>
<dbReference type="Pfam" id="PF01641">
    <property type="entry name" value="SelR"/>
    <property type="match status" value="1"/>
</dbReference>
<sequence>MNRRSFVSSMMAAGFLLMVPASFASARDIKYYHDFSVTDDALKPLERDASWWRERLDDDAWGILFQEETEPAHSSPLDKQTSKGSYVCAACYLPLFSSDTKYDSGTGWPSFWAAHEAHMGTKTDYKMFWPRTEYHCIRCGGHQGHVFDDGPEPTGKRWCNNGLALKFIPEGEALPGLRG</sequence>
<keyword evidence="7" id="KW-1185">Reference proteome</keyword>
<gene>
    <name evidence="6" type="ORF">DES49_1424</name>
</gene>